<dbReference type="OrthoDB" id="5408102at2759"/>
<feature type="region of interest" description="Disordered" evidence="1">
    <location>
        <begin position="221"/>
        <end position="247"/>
    </location>
</feature>
<keyword evidence="2" id="KW-0812">Transmembrane</keyword>
<dbReference type="AlphaFoldDB" id="A0A370TK46"/>
<proteinExistence type="predicted"/>
<keyword evidence="2" id="KW-0472">Membrane</keyword>
<dbReference type="RefSeq" id="XP_031868557.1">
    <property type="nucleotide sequence ID" value="XM_032015136.1"/>
</dbReference>
<keyword evidence="2" id="KW-1133">Transmembrane helix</keyword>
<reference evidence="3 4" key="1">
    <citation type="journal article" date="2018" name="IMA Fungus">
        <title>IMA Genome-F 9: Draft genome sequence of Annulohypoxylon stygium, Aspergillus mulundensis, Berkeleyomyces basicola (syn. Thielaviopsis basicola), Ceratocystis smalleyi, two Cercospora beticola strains, Coleophoma cylindrospora, Fusarium fracticaudum, Phialophora cf. hyalina, and Morchella septimelata.</title>
        <authorList>
            <person name="Wingfield B.D."/>
            <person name="Bills G.F."/>
            <person name="Dong Y."/>
            <person name="Huang W."/>
            <person name="Nel W.J."/>
            <person name="Swalarsk-Parry B.S."/>
            <person name="Vaghefi N."/>
            <person name="Wilken P.M."/>
            <person name="An Z."/>
            <person name="de Beer Z.W."/>
            <person name="De Vos L."/>
            <person name="Chen L."/>
            <person name="Duong T.A."/>
            <person name="Gao Y."/>
            <person name="Hammerbacher A."/>
            <person name="Kikkert J.R."/>
            <person name="Li Y."/>
            <person name="Li H."/>
            <person name="Li K."/>
            <person name="Li Q."/>
            <person name="Liu X."/>
            <person name="Ma X."/>
            <person name="Naidoo K."/>
            <person name="Pethybridge S.J."/>
            <person name="Sun J."/>
            <person name="Steenkamp E.T."/>
            <person name="van der Nest M.A."/>
            <person name="van Wyk S."/>
            <person name="Wingfield M.J."/>
            <person name="Xiong C."/>
            <person name="Yue Q."/>
            <person name="Zhang X."/>
        </authorList>
    </citation>
    <scope>NUCLEOTIDE SEQUENCE [LARGE SCALE GENOMIC DNA]</scope>
    <source>
        <strain evidence="3 4">BP 5553</strain>
    </source>
</reference>
<keyword evidence="4" id="KW-1185">Reference proteome</keyword>
<evidence type="ECO:0000256" key="2">
    <source>
        <dbReference type="SAM" id="Phobius"/>
    </source>
</evidence>
<dbReference type="Proteomes" id="UP000254866">
    <property type="component" value="Unassembled WGS sequence"/>
</dbReference>
<dbReference type="STRING" id="2656787.A0A370TK46"/>
<feature type="compositionally biased region" description="Pro residues" evidence="1">
    <location>
        <begin position="228"/>
        <end position="239"/>
    </location>
</feature>
<accession>A0A370TK46</accession>
<organism evidence="3 4">
    <name type="scientific">Venustampulla echinocandica</name>
    <dbReference type="NCBI Taxonomy" id="2656787"/>
    <lineage>
        <taxon>Eukaryota</taxon>
        <taxon>Fungi</taxon>
        <taxon>Dikarya</taxon>
        <taxon>Ascomycota</taxon>
        <taxon>Pezizomycotina</taxon>
        <taxon>Leotiomycetes</taxon>
        <taxon>Helotiales</taxon>
        <taxon>Pleuroascaceae</taxon>
        <taxon>Venustampulla</taxon>
    </lineage>
</organism>
<dbReference type="GeneID" id="43599362"/>
<dbReference type="EMBL" id="NPIC01000005">
    <property type="protein sequence ID" value="RDL35901.1"/>
    <property type="molecule type" value="Genomic_DNA"/>
</dbReference>
<comment type="caution">
    <text evidence="3">The sequence shown here is derived from an EMBL/GenBank/DDBJ whole genome shotgun (WGS) entry which is preliminary data.</text>
</comment>
<feature type="region of interest" description="Disordered" evidence="1">
    <location>
        <begin position="404"/>
        <end position="424"/>
    </location>
</feature>
<protein>
    <recommendedName>
        <fullName evidence="5">MFS maltose permease</fullName>
    </recommendedName>
</protein>
<sequence length="565" mass="62851">MRVGIATPARRMLQLRPFRPPNFNSLRLSLSHSTLNPGPTSRPHIPYLSPPSRRLTARFVTTETKAWIKDEVKKGFKWTAYLYTFVFLFFVMGYGAHQEWTNRLYHPPPEWSWISRVQYMMANWHEDEENMPGNYVQWVTIGSYYRILLLRLEDPNIDGAGLLEQGEGGILVEGIGKTGYDISAKSESWRRGYYNALMGAAVSAEHLEDSVKDEKRRIIMPKSMVPGPSNPNPRPPPPGTKVESREEDCEKAYELPEVFYMRILTTRGFTEKQRVDAALGYAAYLDFKGTHNAAMNMYEWALDIATENPSGSTPQPAIDRATGILNPNAGPPSANLLAVTTAIAVHHALASNISLALPIFLSVLRARRSLPEDPSSQSRLQATEEEKSGLIHAAISYARAILIPPPYPPPPDDGTSPPKRTPKERCEEAGIMGNIGEILYASKKSNRSKEEGLAWTREAVDIAEEQLTSAPLDKEAKTACKQCLGAAIENWDKMVARLAKEEKEAKAQGGKVGGWLGFGGEEQKDVIGRWESEENVVRERIIRANELLVSLSAPPPARKGSFLTA</sequence>
<gene>
    <name evidence="3" type="ORF">BP5553_06513</name>
</gene>
<evidence type="ECO:0000313" key="4">
    <source>
        <dbReference type="Proteomes" id="UP000254866"/>
    </source>
</evidence>
<feature type="transmembrane region" description="Helical" evidence="2">
    <location>
        <begin position="78"/>
        <end position="96"/>
    </location>
</feature>
<name>A0A370TK46_9HELO</name>
<evidence type="ECO:0000256" key="1">
    <source>
        <dbReference type="SAM" id="MobiDB-lite"/>
    </source>
</evidence>
<evidence type="ECO:0000313" key="3">
    <source>
        <dbReference type="EMBL" id="RDL35901.1"/>
    </source>
</evidence>
<evidence type="ECO:0008006" key="5">
    <source>
        <dbReference type="Google" id="ProtNLM"/>
    </source>
</evidence>